<name>A0A495IZA6_9SPHI</name>
<evidence type="ECO:0000256" key="3">
    <source>
        <dbReference type="ARBA" id="ARBA00022989"/>
    </source>
</evidence>
<keyword evidence="8" id="KW-1185">Reference proteome</keyword>
<sequence>MQWFGGRQSDNVEDGNGSGGGGRGMIFGGGGILGIIGLLFYLFTGNNPAQPSQYGNSPNGQPGNQTYNGQSVQRRFVGVVLAGTEDVWDSLFRAEGHTYTKPKLYLYSGSVEAGCGFATSASGPFYCPADSKVYLDTAFFNELQDRFHAPGMAAEAYVIAHEIGHHVQNLLGVSAKMDQARNQLSSSEYNKLSVKLELQADFYAGIWAHYEQSGGNGIVINRSDIDSVLIAAHAIGDDRLQKQATGHVSPDSFTHGTSQQRAYWFKRGFDTGDLSKGNTFAEGEL</sequence>
<dbReference type="Pfam" id="PF04228">
    <property type="entry name" value="Zn_peptidase"/>
    <property type="match status" value="1"/>
</dbReference>
<feature type="transmembrane region" description="Helical" evidence="6">
    <location>
        <begin position="24"/>
        <end position="43"/>
    </location>
</feature>
<evidence type="ECO:0000313" key="7">
    <source>
        <dbReference type="EMBL" id="RKR81344.1"/>
    </source>
</evidence>
<accession>A0A495IZA6</accession>
<proteinExistence type="predicted"/>
<organism evidence="7 8">
    <name type="scientific">Mucilaginibacter gracilis</name>
    <dbReference type="NCBI Taxonomy" id="423350"/>
    <lineage>
        <taxon>Bacteria</taxon>
        <taxon>Pseudomonadati</taxon>
        <taxon>Bacteroidota</taxon>
        <taxon>Sphingobacteriia</taxon>
        <taxon>Sphingobacteriales</taxon>
        <taxon>Sphingobacteriaceae</taxon>
        <taxon>Mucilaginibacter</taxon>
    </lineage>
</organism>
<gene>
    <name evidence="7" type="ORF">BDD43_1489</name>
</gene>
<dbReference type="EMBL" id="RBKU01000001">
    <property type="protein sequence ID" value="RKR81344.1"/>
    <property type="molecule type" value="Genomic_DNA"/>
</dbReference>
<dbReference type="OrthoDB" id="9774900at2"/>
<protein>
    <recommendedName>
        <fullName evidence="9">Metalloprotease</fullName>
    </recommendedName>
</protein>
<evidence type="ECO:0000256" key="2">
    <source>
        <dbReference type="ARBA" id="ARBA00022692"/>
    </source>
</evidence>
<comment type="subcellular location">
    <subcellularLocation>
        <location evidence="1">Membrane</location>
        <topology evidence="1">Single-pass membrane protein</topology>
    </subcellularLocation>
</comment>
<keyword evidence="4 6" id="KW-0472">Membrane</keyword>
<dbReference type="PANTHER" id="PTHR30168:SF0">
    <property type="entry name" value="INNER MEMBRANE PROTEIN"/>
    <property type="match status" value="1"/>
</dbReference>
<keyword evidence="3 6" id="KW-1133">Transmembrane helix</keyword>
<dbReference type="PANTHER" id="PTHR30168">
    <property type="entry name" value="PUTATIVE MEMBRANE PROTEIN YPFJ"/>
    <property type="match status" value="1"/>
</dbReference>
<evidence type="ECO:0000313" key="8">
    <source>
        <dbReference type="Proteomes" id="UP000268007"/>
    </source>
</evidence>
<dbReference type="Proteomes" id="UP000268007">
    <property type="component" value="Unassembled WGS sequence"/>
</dbReference>
<evidence type="ECO:0000256" key="1">
    <source>
        <dbReference type="ARBA" id="ARBA00004167"/>
    </source>
</evidence>
<dbReference type="RefSeq" id="WP_121197052.1">
    <property type="nucleotide sequence ID" value="NZ_RBKU01000001.1"/>
</dbReference>
<evidence type="ECO:0000256" key="5">
    <source>
        <dbReference type="SAM" id="MobiDB-lite"/>
    </source>
</evidence>
<keyword evidence="2 6" id="KW-0812">Transmembrane</keyword>
<comment type="caution">
    <text evidence="7">The sequence shown here is derived from an EMBL/GenBank/DDBJ whole genome shotgun (WGS) entry which is preliminary data.</text>
</comment>
<dbReference type="AlphaFoldDB" id="A0A495IZA6"/>
<evidence type="ECO:0000256" key="6">
    <source>
        <dbReference type="SAM" id="Phobius"/>
    </source>
</evidence>
<evidence type="ECO:0008006" key="9">
    <source>
        <dbReference type="Google" id="ProtNLM"/>
    </source>
</evidence>
<dbReference type="GO" id="GO:0016020">
    <property type="term" value="C:membrane"/>
    <property type="evidence" value="ECO:0007669"/>
    <property type="project" value="UniProtKB-SubCell"/>
</dbReference>
<evidence type="ECO:0000256" key="4">
    <source>
        <dbReference type="ARBA" id="ARBA00023136"/>
    </source>
</evidence>
<feature type="region of interest" description="Disordered" evidence="5">
    <location>
        <begin position="1"/>
        <end position="20"/>
    </location>
</feature>
<reference evidence="7 8" key="1">
    <citation type="submission" date="2018-10" db="EMBL/GenBank/DDBJ databases">
        <title>Genomic Encyclopedia of Archaeal and Bacterial Type Strains, Phase II (KMG-II): from individual species to whole genera.</title>
        <authorList>
            <person name="Goeker M."/>
        </authorList>
    </citation>
    <scope>NUCLEOTIDE SEQUENCE [LARGE SCALE GENOMIC DNA]</scope>
    <source>
        <strain evidence="7 8">DSM 18602</strain>
    </source>
</reference>
<dbReference type="InterPro" id="IPR007343">
    <property type="entry name" value="Uncharacterised_pept_Zn_put"/>
</dbReference>